<feature type="compositionally biased region" description="Basic and acidic residues" evidence="5">
    <location>
        <begin position="69"/>
        <end position="87"/>
    </location>
</feature>
<dbReference type="InParanoid" id="A8NLI1"/>
<keyword evidence="3" id="KW-0804">Transcription</keyword>
<dbReference type="OrthoDB" id="49520at2759"/>
<comment type="caution">
    <text evidence="7">The sequence shown here is derived from an EMBL/GenBank/DDBJ whole genome shotgun (WGS) entry which is preliminary data.</text>
</comment>
<evidence type="ECO:0000256" key="1">
    <source>
        <dbReference type="ARBA" id="ARBA00004123"/>
    </source>
</evidence>
<keyword evidence="2" id="KW-0805">Transcription regulation</keyword>
<dbReference type="AlphaFoldDB" id="A8NLI1"/>
<evidence type="ECO:0000256" key="4">
    <source>
        <dbReference type="ARBA" id="ARBA00023242"/>
    </source>
</evidence>
<name>A8NLI1_COPC7</name>
<dbReference type="HOGENOM" id="CLU_940128_0_0_1"/>
<evidence type="ECO:0000256" key="2">
    <source>
        <dbReference type="ARBA" id="ARBA00023015"/>
    </source>
</evidence>
<sequence>MHGHSASVGSPPKGGTKKKVAASDGSATPHVPSLAEQFSYLHSPRPFKNPNYTKNVNRRAKNLKAVLGQERERERAERERRRQERADSNAMDVDSAEEEVPTYATIEAPPSVWPQKHYCDITGLEAPYTDPATGLRYHDRHVYAIIQSLSPSNVKDYLSARGVNSILLSVMPPVREGSGPSADSDTQPAAPLECEGDLAVDHAFEEPSPESPPTVATGETFTPNEFIFFSATSVVVETGKAATPYLDSTLKTLGLHTEARISFIDLPSVYEAAAPLSITPVPDVALRVLLPFSRRF</sequence>
<dbReference type="GeneID" id="6011209"/>
<dbReference type="PANTHER" id="PTHR31200:SF1">
    <property type="entry name" value="INO80 COMPLEX SUBUNIT C"/>
    <property type="match status" value="1"/>
</dbReference>
<dbReference type="EMBL" id="AACS02000012">
    <property type="protein sequence ID" value="EAU87140.2"/>
    <property type="molecule type" value="Genomic_DNA"/>
</dbReference>
<feature type="domain" description="Vps72/YL1 C-terminal" evidence="6">
    <location>
        <begin position="117"/>
        <end position="146"/>
    </location>
</feature>
<comment type="subcellular location">
    <subcellularLocation>
        <location evidence="1">Nucleus</location>
    </subcellularLocation>
</comment>
<dbReference type="GO" id="GO:0006338">
    <property type="term" value="P:chromatin remodeling"/>
    <property type="evidence" value="ECO:0007669"/>
    <property type="project" value="InterPro"/>
</dbReference>
<dbReference type="eggNOG" id="KOG4137">
    <property type="taxonomic scope" value="Eukaryota"/>
</dbReference>
<gene>
    <name evidence="7" type="ORF">CC1G_05829</name>
</gene>
<dbReference type="VEuPathDB" id="FungiDB:CC1G_05829"/>
<organism evidence="7 8">
    <name type="scientific">Coprinopsis cinerea (strain Okayama-7 / 130 / ATCC MYA-4618 / FGSC 9003)</name>
    <name type="common">Inky cap fungus</name>
    <name type="synonym">Hormographiella aspergillata</name>
    <dbReference type="NCBI Taxonomy" id="240176"/>
    <lineage>
        <taxon>Eukaryota</taxon>
        <taxon>Fungi</taxon>
        <taxon>Dikarya</taxon>
        <taxon>Basidiomycota</taxon>
        <taxon>Agaricomycotina</taxon>
        <taxon>Agaricomycetes</taxon>
        <taxon>Agaricomycetidae</taxon>
        <taxon>Agaricales</taxon>
        <taxon>Agaricineae</taxon>
        <taxon>Psathyrellaceae</taxon>
        <taxon>Coprinopsis</taxon>
    </lineage>
</organism>
<dbReference type="STRING" id="240176.A8NLI1"/>
<evidence type="ECO:0000256" key="3">
    <source>
        <dbReference type="ARBA" id="ARBA00023163"/>
    </source>
</evidence>
<evidence type="ECO:0000259" key="6">
    <source>
        <dbReference type="SMART" id="SM00993"/>
    </source>
</evidence>
<keyword evidence="4" id="KW-0539">Nucleus</keyword>
<reference evidence="7 8" key="1">
    <citation type="journal article" date="2010" name="Proc. Natl. Acad. Sci. U.S.A.">
        <title>Insights into evolution of multicellular fungi from the assembled chromosomes of the mushroom Coprinopsis cinerea (Coprinus cinereus).</title>
        <authorList>
            <person name="Stajich J.E."/>
            <person name="Wilke S.K."/>
            <person name="Ahren D."/>
            <person name="Au C.H."/>
            <person name="Birren B.W."/>
            <person name="Borodovsky M."/>
            <person name="Burns C."/>
            <person name="Canback B."/>
            <person name="Casselton L.A."/>
            <person name="Cheng C.K."/>
            <person name="Deng J."/>
            <person name="Dietrich F.S."/>
            <person name="Fargo D.C."/>
            <person name="Farman M.L."/>
            <person name="Gathman A.C."/>
            <person name="Goldberg J."/>
            <person name="Guigo R."/>
            <person name="Hoegger P.J."/>
            <person name="Hooker J.B."/>
            <person name="Huggins A."/>
            <person name="James T.Y."/>
            <person name="Kamada T."/>
            <person name="Kilaru S."/>
            <person name="Kodira C."/>
            <person name="Kues U."/>
            <person name="Kupfer D."/>
            <person name="Kwan H.S."/>
            <person name="Lomsadze A."/>
            <person name="Li W."/>
            <person name="Lilly W.W."/>
            <person name="Ma L.J."/>
            <person name="Mackey A.J."/>
            <person name="Manning G."/>
            <person name="Martin F."/>
            <person name="Muraguchi H."/>
            <person name="Natvig D.O."/>
            <person name="Palmerini H."/>
            <person name="Ramesh M.A."/>
            <person name="Rehmeyer C.J."/>
            <person name="Roe B.A."/>
            <person name="Shenoy N."/>
            <person name="Stanke M."/>
            <person name="Ter-Hovhannisyan V."/>
            <person name="Tunlid A."/>
            <person name="Velagapudi R."/>
            <person name="Vision T.J."/>
            <person name="Zeng Q."/>
            <person name="Zolan M.E."/>
            <person name="Pukkila P.J."/>
        </authorList>
    </citation>
    <scope>NUCLEOTIDE SEQUENCE [LARGE SCALE GENOMIC DNA]</scope>
    <source>
        <strain evidence="8">Okayama-7 / 130 / ATCC MYA-4618 / FGSC 9003</strain>
    </source>
</reference>
<dbReference type="Pfam" id="PF08265">
    <property type="entry name" value="YL1_C"/>
    <property type="match status" value="1"/>
</dbReference>
<evidence type="ECO:0000313" key="7">
    <source>
        <dbReference type="EMBL" id="EAU87140.2"/>
    </source>
</evidence>
<dbReference type="KEGG" id="cci:CC1G_05829"/>
<feature type="region of interest" description="Disordered" evidence="5">
    <location>
        <begin position="1"/>
        <end position="98"/>
    </location>
</feature>
<proteinExistence type="predicted"/>
<dbReference type="Proteomes" id="UP000001861">
    <property type="component" value="Unassembled WGS sequence"/>
</dbReference>
<evidence type="ECO:0000256" key="5">
    <source>
        <dbReference type="SAM" id="MobiDB-lite"/>
    </source>
</evidence>
<dbReference type="PANTHER" id="PTHR31200">
    <property type="entry name" value="INO80 COMPLEX SUBUNIT C"/>
    <property type="match status" value="1"/>
</dbReference>
<protein>
    <recommendedName>
        <fullName evidence="6">Vps72/YL1 C-terminal domain-containing protein</fullName>
    </recommendedName>
</protein>
<keyword evidence="8" id="KW-1185">Reference proteome</keyword>
<dbReference type="SMART" id="SM00993">
    <property type="entry name" value="YL1_C"/>
    <property type="match status" value="1"/>
</dbReference>
<accession>A8NLI1</accession>
<dbReference type="GO" id="GO:0031011">
    <property type="term" value="C:Ino80 complex"/>
    <property type="evidence" value="ECO:0007669"/>
    <property type="project" value="InterPro"/>
</dbReference>
<evidence type="ECO:0000313" key="8">
    <source>
        <dbReference type="Proteomes" id="UP000001861"/>
    </source>
</evidence>
<dbReference type="RefSeq" id="XP_001834692.2">
    <property type="nucleotide sequence ID" value="XM_001834640.2"/>
</dbReference>
<dbReference type="InterPro" id="IPR029525">
    <property type="entry name" value="INO80C/Ies6"/>
</dbReference>
<dbReference type="InterPro" id="IPR013272">
    <property type="entry name" value="Vps72/YL1_C"/>
</dbReference>